<proteinExistence type="predicted"/>
<name>A0A5M9JVM4_MONFR</name>
<evidence type="ECO:0000256" key="1">
    <source>
        <dbReference type="SAM" id="Phobius"/>
    </source>
</evidence>
<comment type="caution">
    <text evidence="2">The sequence shown here is derived from an EMBL/GenBank/DDBJ whole genome shotgun (WGS) entry which is preliminary data.</text>
</comment>
<organism evidence="2 3">
    <name type="scientific">Monilinia fructicola</name>
    <name type="common">Brown rot fungus</name>
    <name type="synonym">Ciboria fructicola</name>
    <dbReference type="NCBI Taxonomy" id="38448"/>
    <lineage>
        <taxon>Eukaryota</taxon>
        <taxon>Fungi</taxon>
        <taxon>Dikarya</taxon>
        <taxon>Ascomycota</taxon>
        <taxon>Pezizomycotina</taxon>
        <taxon>Leotiomycetes</taxon>
        <taxon>Helotiales</taxon>
        <taxon>Sclerotiniaceae</taxon>
        <taxon>Monilinia</taxon>
    </lineage>
</organism>
<keyword evidence="3" id="KW-1185">Reference proteome</keyword>
<gene>
    <name evidence="2" type="ORF">EYC84_002080</name>
</gene>
<sequence>MRMKGKLIILVILLLLHFALVLFSVSLSFFFFFFFGWYFFLFLHVFFFSLALHLLVQMVCSNFETDPVILDSGIDHLVNVPHRTDGMDAGMNQENQKVYLSLDGWGDPGIHGRVGRGIGGWRIICAYKMMVILFLFF</sequence>
<keyword evidence="1" id="KW-0472">Membrane</keyword>
<dbReference type="EMBL" id="VICG01000005">
    <property type="protein sequence ID" value="KAA8572169.1"/>
    <property type="molecule type" value="Genomic_DNA"/>
</dbReference>
<dbReference type="AlphaFoldDB" id="A0A5M9JVM4"/>
<feature type="transmembrane region" description="Helical" evidence="1">
    <location>
        <begin position="7"/>
        <end position="31"/>
    </location>
</feature>
<protein>
    <submittedName>
        <fullName evidence="2">Uncharacterized protein</fullName>
    </submittedName>
</protein>
<accession>A0A5M9JVM4</accession>
<feature type="transmembrane region" description="Helical" evidence="1">
    <location>
        <begin position="37"/>
        <end position="56"/>
    </location>
</feature>
<evidence type="ECO:0000313" key="2">
    <source>
        <dbReference type="EMBL" id="KAA8572169.1"/>
    </source>
</evidence>
<dbReference type="Proteomes" id="UP000322873">
    <property type="component" value="Unassembled WGS sequence"/>
</dbReference>
<evidence type="ECO:0000313" key="3">
    <source>
        <dbReference type="Proteomes" id="UP000322873"/>
    </source>
</evidence>
<feature type="transmembrane region" description="Helical" evidence="1">
    <location>
        <begin position="119"/>
        <end position="136"/>
    </location>
</feature>
<keyword evidence="1" id="KW-0812">Transmembrane</keyword>
<reference evidence="2 3" key="1">
    <citation type="submission" date="2019-06" db="EMBL/GenBank/DDBJ databases">
        <title>Genome Sequence of the Brown Rot Fungal Pathogen Monilinia fructicola.</title>
        <authorList>
            <person name="De Miccolis Angelini R.M."/>
            <person name="Landi L."/>
            <person name="Abate D."/>
            <person name="Pollastro S."/>
            <person name="Romanazzi G."/>
            <person name="Faretra F."/>
        </authorList>
    </citation>
    <scope>NUCLEOTIDE SEQUENCE [LARGE SCALE GENOMIC DNA]</scope>
    <source>
        <strain evidence="2 3">Mfrc123</strain>
    </source>
</reference>
<keyword evidence="1" id="KW-1133">Transmembrane helix</keyword>